<sequence length="357" mass="40730">MNIDFIKLIPSALTITYVTYGTCYLIKDIFCSIFPFSILLTVALVALIHFFRVPPPDPQIVDVILGKEPHENVDGNDYVLKTVAHRGAGLDAPENTLTAFKMCAEKGCDFIEFDIKLTQDGVPVVFHDSTLERIADIDMEICKTQWEDLKVINLSVKHPLRDRYGVTNIPTLEQAVDQMLVCGQRMFIDIKDNDTKVVGVIHDLFVRKEELYSRAVVSSFFPNIIYLIRRGNPKIVCSLAWRPHFFAYESYKYPEGKGSKRATAWHKHILNELNDIVYAWCLPRITYYFLGLSALLLHKDALSGDIILQWKKKGIRVIPWSVNSPIEKQHIARNLKISYLTDTLTGENTVHCNSNVN</sequence>
<feature type="domain" description="GP-PDE" evidence="2">
    <location>
        <begin position="80"/>
        <end position="356"/>
    </location>
</feature>
<dbReference type="PROSITE" id="PS50007">
    <property type="entry name" value="PIPLC_X_DOMAIN"/>
    <property type="match status" value="1"/>
</dbReference>
<dbReference type="PANTHER" id="PTHR46320">
    <property type="entry name" value="GLYCEROPHOSPHODIESTER PHOSPHODIESTERASE 1"/>
    <property type="match status" value="1"/>
</dbReference>
<evidence type="ECO:0000256" key="1">
    <source>
        <dbReference type="SAM" id="Phobius"/>
    </source>
</evidence>
<dbReference type="Pfam" id="PF03009">
    <property type="entry name" value="GDPD"/>
    <property type="match status" value="1"/>
</dbReference>
<evidence type="ECO:0000313" key="4">
    <source>
        <dbReference type="Proteomes" id="UP001152888"/>
    </source>
</evidence>
<dbReference type="Gene3D" id="3.20.20.190">
    <property type="entry name" value="Phosphatidylinositol (PI) phosphodiesterase"/>
    <property type="match status" value="1"/>
</dbReference>
<dbReference type="InterPro" id="IPR030395">
    <property type="entry name" value="GP_PDE_dom"/>
</dbReference>
<keyword evidence="1" id="KW-0472">Membrane</keyword>
<dbReference type="GO" id="GO:0008889">
    <property type="term" value="F:glycerophosphodiester phosphodiesterase activity"/>
    <property type="evidence" value="ECO:0007669"/>
    <property type="project" value="TreeGrafter"/>
</dbReference>
<dbReference type="GO" id="GO:0006580">
    <property type="term" value="P:ethanolamine metabolic process"/>
    <property type="evidence" value="ECO:0007669"/>
    <property type="project" value="TreeGrafter"/>
</dbReference>
<name>A0A9P0P711_ACAOB</name>
<dbReference type="AlphaFoldDB" id="A0A9P0P711"/>
<dbReference type="CDD" id="cd08573">
    <property type="entry name" value="GDPD_GDE1"/>
    <property type="match status" value="1"/>
</dbReference>
<dbReference type="PROSITE" id="PS51704">
    <property type="entry name" value="GP_PDE"/>
    <property type="match status" value="1"/>
</dbReference>
<dbReference type="GO" id="GO:0070291">
    <property type="term" value="P:N-acylethanolamine metabolic process"/>
    <property type="evidence" value="ECO:0007669"/>
    <property type="project" value="TreeGrafter"/>
</dbReference>
<dbReference type="PANTHER" id="PTHR46320:SF1">
    <property type="entry name" value="GLYCEROPHOSPHODIESTER PHOSPHODIESTERASE 1"/>
    <property type="match status" value="1"/>
</dbReference>
<dbReference type="SUPFAM" id="SSF51695">
    <property type="entry name" value="PLC-like phosphodiesterases"/>
    <property type="match status" value="1"/>
</dbReference>
<evidence type="ECO:0000313" key="3">
    <source>
        <dbReference type="EMBL" id="CAH1969799.1"/>
    </source>
</evidence>
<proteinExistence type="predicted"/>
<dbReference type="Proteomes" id="UP001152888">
    <property type="component" value="Unassembled WGS sequence"/>
</dbReference>
<protein>
    <recommendedName>
        <fullName evidence="2">GP-PDE domain-containing protein</fullName>
    </recommendedName>
</protein>
<dbReference type="GO" id="GO:0005886">
    <property type="term" value="C:plasma membrane"/>
    <property type="evidence" value="ECO:0007669"/>
    <property type="project" value="TreeGrafter"/>
</dbReference>
<comment type="caution">
    <text evidence="3">The sequence shown here is derived from an EMBL/GenBank/DDBJ whole genome shotgun (WGS) entry which is preliminary data.</text>
</comment>
<feature type="transmembrane region" description="Helical" evidence="1">
    <location>
        <begin position="33"/>
        <end position="51"/>
    </location>
</feature>
<dbReference type="InterPro" id="IPR017946">
    <property type="entry name" value="PLC-like_Pdiesterase_TIM-brl"/>
</dbReference>
<dbReference type="OrthoDB" id="197419at2759"/>
<evidence type="ECO:0000259" key="2">
    <source>
        <dbReference type="PROSITE" id="PS51704"/>
    </source>
</evidence>
<dbReference type="EMBL" id="CAKOFQ010006766">
    <property type="protein sequence ID" value="CAH1969799.1"/>
    <property type="molecule type" value="Genomic_DNA"/>
</dbReference>
<organism evidence="3 4">
    <name type="scientific">Acanthoscelides obtectus</name>
    <name type="common">Bean weevil</name>
    <name type="synonym">Bruchus obtectus</name>
    <dbReference type="NCBI Taxonomy" id="200917"/>
    <lineage>
        <taxon>Eukaryota</taxon>
        <taxon>Metazoa</taxon>
        <taxon>Ecdysozoa</taxon>
        <taxon>Arthropoda</taxon>
        <taxon>Hexapoda</taxon>
        <taxon>Insecta</taxon>
        <taxon>Pterygota</taxon>
        <taxon>Neoptera</taxon>
        <taxon>Endopterygota</taxon>
        <taxon>Coleoptera</taxon>
        <taxon>Polyphaga</taxon>
        <taxon>Cucujiformia</taxon>
        <taxon>Chrysomeloidea</taxon>
        <taxon>Chrysomelidae</taxon>
        <taxon>Bruchinae</taxon>
        <taxon>Bruchini</taxon>
        <taxon>Acanthoscelides</taxon>
    </lineage>
</organism>
<accession>A0A9P0P711</accession>
<keyword evidence="1" id="KW-0812">Transmembrane</keyword>
<gene>
    <name evidence="3" type="ORF">ACAOBT_LOCUS8567</name>
</gene>
<keyword evidence="1" id="KW-1133">Transmembrane helix</keyword>
<reference evidence="3" key="1">
    <citation type="submission" date="2022-03" db="EMBL/GenBank/DDBJ databases">
        <authorList>
            <person name="Sayadi A."/>
        </authorList>
    </citation>
    <scope>NUCLEOTIDE SEQUENCE</scope>
</reference>
<dbReference type="GO" id="GO:0006644">
    <property type="term" value="P:phospholipid metabolic process"/>
    <property type="evidence" value="ECO:0007669"/>
    <property type="project" value="TreeGrafter"/>
</dbReference>
<keyword evidence="4" id="KW-1185">Reference proteome</keyword>